<dbReference type="AlphaFoldDB" id="A0ABD6EFE4"/>
<accession>A0ABD6EFE4</accession>
<organism evidence="2 3">
    <name type="scientific">Gnathostoma spinigerum</name>
    <dbReference type="NCBI Taxonomy" id="75299"/>
    <lineage>
        <taxon>Eukaryota</taxon>
        <taxon>Metazoa</taxon>
        <taxon>Ecdysozoa</taxon>
        <taxon>Nematoda</taxon>
        <taxon>Chromadorea</taxon>
        <taxon>Rhabditida</taxon>
        <taxon>Spirurina</taxon>
        <taxon>Gnathostomatomorpha</taxon>
        <taxon>Gnathostomatoidea</taxon>
        <taxon>Gnathostomatidae</taxon>
        <taxon>Gnathostoma</taxon>
    </lineage>
</organism>
<keyword evidence="1" id="KW-1133">Transmembrane helix</keyword>
<evidence type="ECO:0000313" key="3">
    <source>
        <dbReference type="Proteomes" id="UP001608902"/>
    </source>
</evidence>
<dbReference type="Proteomes" id="UP001608902">
    <property type="component" value="Unassembled WGS sequence"/>
</dbReference>
<protein>
    <submittedName>
        <fullName evidence="2">Uncharacterized protein</fullName>
    </submittedName>
</protein>
<feature type="transmembrane region" description="Helical" evidence="1">
    <location>
        <begin position="196"/>
        <end position="222"/>
    </location>
</feature>
<dbReference type="EMBL" id="JBGFUD010000882">
    <property type="protein sequence ID" value="MFH4975392.1"/>
    <property type="molecule type" value="Genomic_DNA"/>
</dbReference>
<sequence>MRLSRVVLEKCEDNVGILNALGGGELIDVDDILKKTHLEDVRNRAIKAFNEANITYSFPSQIFQELKNASGEMVKSSANFPSTEGLPANPELQEAITNINRTRQNIGKFSKKLEVLVQQISQTINESALSAAFQKDKGIRIIREQFDKIMGRIKNDIIIERDNLLKSAFPCKPLYDLWQKIAAVICVELNTPLQGVWGSAGLIAIFLVPTIALIVPTVKYLFRMKSKYDFHR</sequence>
<proteinExistence type="predicted"/>
<dbReference type="PANTHER" id="PTHR11238:SF9">
    <property type="entry name" value="PROMININ, ISOFORM D"/>
    <property type="match status" value="1"/>
</dbReference>
<dbReference type="PANTHER" id="PTHR11238">
    <property type="entry name" value="PROMININ ISOFORM D-RELATED"/>
    <property type="match status" value="1"/>
</dbReference>
<keyword evidence="3" id="KW-1185">Reference proteome</keyword>
<name>A0ABD6EFE4_9BILA</name>
<reference evidence="2 3" key="1">
    <citation type="submission" date="2024-08" db="EMBL/GenBank/DDBJ databases">
        <title>Gnathostoma spinigerum genome.</title>
        <authorList>
            <person name="Gonzalez-Bertolin B."/>
            <person name="Monzon S."/>
            <person name="Zaballos A."/>
            <person name="Jimenez P."/>
            <person name="Dekumyoy P."/>
            <person name="Varona S."/>
            <person name="Cuesta I."/>
            <person name="Sumanam S."/>
            <person name="Adisakwattana P."/>
            <person name="Gasser R.B."/>
            <person name="Hernandez-Gonzalez A."/>
            <person name="Young N.D."/>
            <person name="Perteguer M.J."/>
        </authorList>
    </citation>
    <scope>NUCLEOTIDE SEQUENCE [LARGE SCALE GENOMIC DNA]</scope>
    <source>
        <strain evidence="2">AL3</strain>
        <tissue evidence="2">Liver</tissue>
    </source>
</reference>
<keyword evidence="1" id="KW-0472">Membrane</keyword>
<comment type="caution">
    <text evidence="2">The sequence shown here is derived from an EMBL/GenBank/DDBJ whole genome shotgun (WGS) entry which is preliminary data.</text>
</comment>
<evidence type="ECO:0000313" key="2">
    <source>
        <dbReference type="EMBL" id="MFH4975392.1"/>
    </source>
</evidence>
<evidence type="ECO:0000256" key="1">
    <source>
        <dbReference type="SAM" id="Phobius"/>
    </source>
</evidence>
<gene>
    <name evidence="2" type="ORF">AB6A40_002101</name>
</gene>
<keyword evidence="1" id="KW-0812">Transmembrane</keyword>